<evidence type="ECO:0000256" key="1">
    <source>
        <dbReference type="ARBA" id="ARBA00022679"/>
    </source>
</evidence>
<dbReference type="Proteomes" id="UP000033930">
    <property type="component" value="Unassembled WGS sequence"/>
</dbReference>
<keyword evidence="1" id="KW-0808">Transferase</keyword>
<organism evidence="4 5">
    <name type="scientific">Candidatus Uhrbacteria bacterium GW2011_GWC1_41_20</name>
    <dbReference type="NCBI Taxonomy" id="1618983"/>
    <lineage>
        <taxon>Bacteria</taxon>
        <taxon>Candidatus Uhriibacteriota</taxon>
    </lineage>
</organism>
<comment type="caution">
    <text evidence="4">The sequence shown here is derived from an EMBL/GenBank/DDBJ whole genome shotgun (WGS) entry which is preliminary data.</text>
</comment>
<gene>
    <name evidence="4" type="ORF">UU50_C0012G0006</name>
</gene>
<dbReference type="InterPro" id="IPR014729">
    <property type="entry name" value="Rossmann-like_a/b/a_fold"/>
</dbReference>
<dbReference type="SUPFAM" id="SSF52374">
    <property type="entry name" value="Nucleotidylyl transferase"/>
    <property type="match status" value="1"/>
</dbReference>
<dbReference type="PANTHER" id="PTHR21342">
    <property type="entry name" value="PHOSPHOPANTETHEINE ADENYLYLTRANSFERASE"/>
    <property type="match status" value="1"/>
</dbReference>
<dbReference type="EMBL" id="LCAW01000012">
    <property type="protein sequence ID" value="KKR98958.1"/>
    <property type="molecule type" value="Genomic_DNA"/>
</dbReference>
<evidence type="ECO:0000256" key="2">
    <source>
        <dbReference type="ARBA" id="ARBA00022695"/>
    </source>
</evidence>
<evidence type="ECO:0000259" key="3">
    <source>
        <dbReference type="Pfam" id="PF01467"/>
    </source>
</evidence>
<name>A0A0G0VDI5_9BACT</name>
<sequence length="159" mass="17736">MSTCIFPGRFQPFHTGQLMVVQGMAQTCEKPIIVICHGSAREDDLFNVDQVREMISASLLEEGIVEATIVDVTDSDSNEEWADKVLEAAGNPVSPKIWSGDEEMKALFEKQGIEIQNIKPVPGFTGKDIREMIIKKDMSWRSKVPGGTMVVIDNVYFKE</sequence>
<proteinExistence type="predicted"/>
<feature type="domain" description="Cytidyltransferase-like" evidence="3">
    <location>
        <begin position="5"/>
        <end position="115"/>
    </location>
</feature>
<protein>
    <recommendedName>
        <fullName evidence="3">Cytidyltransferase-like domain-containing protein</fullName>
    </recommendedName>
</protein>
<keyword evidence="2" id="KW-0548">Nucleotidyltransferase</keyword>
<accession>A0A0G0VDI5</accession>
<dbReference type="Pfam" id="PF01467">
    <property type="entry name" value="CTP_transf_like"/>
    <property type="match status" value="1"/>
</dbReference>
<evidence type="ECO:0000313" key="4">
    <source>
        <dbReference type="EMBL" id="KKR98958.1"/>
    </source>
</evidence>
<dbReference type="PANTHER" id="PTHR21342:SF0">
    <property type="entry name" value="BIFUNCTIONAL NMN ADENYLYLTRANSFERASE_NUDIX HYDROLASE"/>
    <property type="match status" value="1"/>
</dbReference>
<dbReference type="InterPro" id="IPR004821">
    <property type="entry name" value="Cyt_trans-like"/>
</dbReference>
<dbReference type="AlphaFoldDB" id="A0A0G0VDI5"/>
<dbReference type="Gene3D" id="3.40.50.620">
    <property type="entry name" value="HUPs"/>
    <property type="match status" value="1"/>
</dbReference>
<dbReference type="GO" id="GO:0016779">
    <property type="term" value="F:nucleotidyltransferase activity"/>
    <property type="evidence" value="ECO:0007669"/>
    <property type="project" value="UniProtKB-KW"/>
</dbReference>
<evidence type="ECO:0000313" key="5">
    <source>
        <dbReference type="Proteomes" id="UP000033930"/>
    </source>
</evidence>
<reference evidence="4 5" key="1">
    <citation type="journal article" date="2015" name="Nature">
        <title>rRNA introns, odd ribosomes, and small enigmatic genomes across a large radiation of phyla.</title>
        <authorList>
            <person name="Brown C.T."/>
            <person name="Hug L.A."/>
            <person name="Thomas B.C."/>
            <person name="Sharon I."/>
            <person name="Castelle C.J."/>
            <person name="Singh A."/>
            <person name="Wilkins M.J."/>
            <person name="Williams K.H."/>
            <person name="Banfield J.F."/>
        </authorList>
    </citation>
    <scope>NUCLEOTIDE SEQUENCE [LARGE SCALE GENOMIC DNA]</scope>
</reference>